<name>B9JXK9_ALLAM</name>
<accession>B9JXK9</accession>
<proteinExistence type="predicted"/>
<dbReference type="AlphaFoldDB" id="B9JXK9"/>
<dbReference type="HOGENOM" id="CLU_1782768_0_0_5"/>
<evidence type="ECO:0000313" key="1">
    <source>
        <dbReference type="EMBL" id="ACM36986.1"/>
    </source>
</evidence>
<dbReference type="Proteomes" id="UP000001596">
    <property type="component" value="Chromosome 1"/>
</dbReference>
<protein>
    <submittedName>
        <fullName evidence="1">Uncharacterized protein</fullName>
    </submittedName>
</protein>
<sequence>MKRGKVTPAEIGQTLATWKPATQSAFWLISGDLNIRRRHKNTPHSSQNGIWYDCCALDLGDLYEMLSGGTSFFFILTGANDAVAPVFRVNLKIPSMIFRMDGAASDFVSAQPFMKPCCQFISADEVVEGIRPWRGAFEEVGFNFE</sequence>
<reference evidence="1 2" key="1">
    <citation type="journal article" date="2009" name="J. Bacteriol.">
        <title>Genome sequences of three Agrobacterium biovars help elucidate the evolution of multichromosome genomes in bacteria.</title>
        <authorList>
            <person name="Slater S.C."/>
            <person name="Goldman B.S."/>
            <person name="Goodner B."/>
            <person name="Setubal J.C."/>
            <person name="Farrand S.K."/>
            <person name="Nester E.W."/>
            <person name="Burr T.J."/>
            <person name="Banta L."/>
            <person name="Dickerman A.W."/>
            <person name="Paulsen I."/>
            <person name="Otten L."/>
            <person name="Suen G."/>
            <person name="Welch R."/>
            <person name="Almeida N.F."/>
            <person name="Arnold F."/>
            <person name="Burton O.T."/>
            <person name="Du Z."/>
            <person name="Ewing A."/>
            <person name="Godsy E."/>
            <person name="Heisel S."/>
            <person name="Houmiel K.L."/>
            <person name="Jhaveri J."/>
            <person name="Lu J."/>
            <person name="Miller N.M."/>
            <person name="Norton S."/>
            <person name="Chen Q."/>
            <person name="Phoolcharoen W."/>
            <person name="Ohlin V."/>
            <person name="Ondrusek D."/>
            <person name="Pride N."/>
            <person name="Stricklin S.L."/>
            <person name="Sun J."/>
            <person name="Wheeler C."/>
            <person name="Wilson L."/>
            <person name="Zhu H."/>
            <person name="Wood D.W."/>
        </authorList>
    </citation>
    <scope>NUCLEOTIDE SEQUENCE [LARGE SCALE GENOMIC DNA]</scope>
    <source>
        <strain evidence="2">S4 / ATCC BAA-846</strain>
    </source>
</reference>
<gene>
    <name evidence="1" type="ordered locus">Avi_2756</name>
</gene>
<organism evidence="1 2">
    <name type="scientific">Allorhizobium ampelinum (strain ATCC BAA-846 / DSM 112012 / S4)</name>
    <name type="common">Agrobacterium vitis (strain S4)</name>
    <dbReference type="NCBI Taxonomy" id="311402"/>
    <lineage>
        <taxon>Bacteria</taxon>
        <taxon>Pseudomonadati</taxon>
        <taxon>Pseudomonadota</taxon>
        <taxon>Alphaproteobacteria</taxon>
        <taxon>Hyphomicrobiales</taxon>
        <taxon>Rhizobiaceae</taxon>
        <taxon>Rhizobium/Agrobacterium group</taxon>
        <taxon>Allorhizobium</taxon>
        <taxon>Allorhizobium ampelinum</taxon>
    </lineage>
</organism>
<evidence type="ECO:0000313" key="2">
    <source>
        <dbReference type="Proteomes" id="UP000001596"/>
    </source>
</evidence>
<dbReference type="KEGG" id="avi:Avi_2756"/>
<keyword evidence="2" id="KW-1185">Reference proteome</keyword>
<dbReference type="EMBL" id="CP000633">
    <property type="protein sequence ID" value="ACM36986.1"/>
    <property type="molecule type" value="Genomic_DNA"/>
</dbReference>